<evidence type="ECO:0000256" key="4">
    <source>
        <dbReference type="ARBA" id="ARBA00023163"/>
    </source>
</evidence>
<dbReference type="GO" id="GO:0000981">
    <property type="term" value="F:DNA-binding transcription factor activity, RNA polymerase II-specific"/>
    <property type="evidence" value="ECO:0007669"/>
    <property type="project" value="TreeGrafter"/>
</dbReference>
<reference evidence="8 9" key="1">
    <citation type="submission" date="2018-01" db="EMBL/GenBank/DDBJ databases">
        <title>Comparison of the Chinese Bamboo Partridge and Red Junglefowl genome sequences highlights the importance of demography in genome evolution.</title>
        <authorList>
            <person name="Tiley G.P."/>
            <person name="Kimball R.T."/>
            <person name="Braun E.L."/>
            <person name="Burleigh J.G."/>
        </authorList>
    </citation>
    <scope>NUCLEOTIDE SEQUENCE [LARGE SCALE GENOMIC DNA]</scope>
    <source>
        <strain evidence="8">RTK389</strain>
        <tissue evidence="8">Blood</tissue>
    </source>
</reference>
<comment type="similarity">
    <text evidence="1 5">Belongs to the E2F/DP family.</text>
</comment>
<dbReference type="InterPro" id="IPR036388">
    <property type="entry name" value="WH-like_DNA-bd_sf"/>
</dbReference>
<keyword evidence="3 5" id="KW-0238">DNA-binding</keyword>
<evidence type="ECO:0000259" key="7">
    <source>
        <dbReference type="SMART" id="SM01372"/>
    </source>
</evidence>
<organism evidence="8 9">
    <name type="scientific">Bambusicola thoracicus</name>
    <name type="common">Chinese bamboo-partridge</name>
    <name type="synonym">Perdix thoracica</name>
    <dbReference type="NCBI Taxonomy" id="9083"/>
    <lineage>
        <taxon>Eukaryota</taxon>
        <taxon>Metazoa</taxon>
        <taxon>Chordata</taxon>
        <taxon>Craniata</taxon>
        <taxon>Vertebrata</taxon>
        <taxon>Euteleostomi</taxon>
        <taxon>Archelosauria</taxon>
        <taxon>Archosauria</taxon>
        <taxon>Dinosauria</taxon>
        <taxon>Saurischia</taxon>
        <taxon>Theropoda</taxon>
        <taxon>Coelurosauria</taxon>
        <taxon>Aves</taxon>
        <taxon>Neognathae</taxon>
        <taxon>Galloanserae</taxon>
        <taxon>Galliformes</taxon>
        <taxon>Phasianidae</taxon>
        <taxon>Perdicinae</taxon>
        <taxon>Bambusicola</taxon>
    </lineage>
</organism>
<dbReference type="AlphaFoldDB" id="A0A2P4S866"/>
<gene>
    <name evidence="8" type="ORF">CIB84_015960</name>
</gene>
<dbReference type="InterPro" id="IPR036390">
    <property type="entry name" value="WH_DNA-bd_sf"/>
</dbReference>
<evidence type="ECO:0000256" key="3">
    <source>
        <dbReference type="ARBA" id="ARBA00023125"/>
    </source>
</evidence>
<dbReference type="PANTHER" id="PTHR12081:SF50">
    <property type="entry name" value="TRANSCRIPTION FACTOR E2F2"/>
    <property type="match status" value="1"/>
</dbReference>
<evidence type="ECO:0000256" key="5">
    <source>
        <dbReference type="RuleBase" id="RU003796"/>
    </source>
</evidence>
<dbReference type="Proteomes" id="UP000237246">
    <property type="component" value="Unassembled WGS sequence"/>
</dbReference>
<dbReference type="FunFam" id="1.10.10.10:FF:000008">
    <property type="entry name" value="E2F transcription factor 1"/>
    <property type="match status" value="1"/>
</dbReference>
<dbReference type="OrthoDB" id="1743261at2759"/>
<dbReference type="InterPro" id="IPR015633">
    <property type="entry name" value="E2F"/>
</dbReference>
<evidence type="ECO:0000256" key="6">
    <source>
        <dbReference type="SAM" id="MobiDB-lite"/>
    </source>
</evidence>
<dbReference type="InterPro" id="IPR003316">
    <property type="entry name" value="E2F_WHTH_DNA-bd_dom"/>
</dbReference>
<dbReference type="PANTHER" id="PTHR12081">
    <property type="entry name" value="TRANSCRIPTION FACTOR E2F"/>
    <property type="match status" value="1"/>
</dbReference>
<feature type="domain" description="E2F/DP family winged-helix DNA-binding" evidence="7">
    <location>
        <begin position="97"/>
        <end position="162"/>
    </location>
</feature>
<dbReference type="CDD" id="cd14660">
    <property type="entry name" value="E2F_DD"/>
    <property type="match status" value="1"/>
</dbReference>
<comment type="caution">
    <text evidence="8">The sequence shown here is derived from an EMBL/GenBank/DDBJ whole genome shotgun (WGS) entry which is preliminary data.</text>
</comment>
<keyword evidence="9" id="KW-1185">Reference proteome</keyword>
<dbReference type="GO" id="GO:0000978">
    <property type="term" value="F:RNA polymerase II cis-regulatory region sequence-specific DNA binding"/>
    <property type="evidence" value="ECO:0007669"/>
    <property type="project" value="InterPro"/>
</dbReference>
<dbReference type="GO" id="GO:0046983">
    <property type="term" value="F:protein dimerization activity"/>
    <property type="evidence" value="ECO:0007669"/>
    <property type="project" value="InterPro"/>
</dbReference>
<keyword evidence="5" id="KW-0539">Nucleus</keyword>
<evidence type="ECO:0000256" key="2">
    <source>
        <dbReference type="ARBA" id="ARBA00023015"/>
    </source>
</evidence>
<keyword evidence="2 5" id="KW-0805">Transcription regulation</keyword>
<dbReference type="Gene3D" id="1.10.10.10">
    <property type="entry name" value="Winged helix-like DNA-binding domain superfamily/Winged helix DNA-binding domain"/>
    <property type="match status" value="1"/>
</dbReference>
<name>A0A2P4S866_BAMTH</name>
<accession>A0A2P4S866</accession>
<comment type="subcellular location">
    <subcellularLocation>
        <location evidence="5">Nucleus</location>
    </subcellularLocation>
</comment>
<dbReference type="InterPro" id="IPR037241">
    <property type="entry name" value="E2F-DP_heterodim"/>
</dbReference>
<dbReference type="EMBL" id="PPHD01085536">
    <property type="protein sequence ID" value="POI20293.1"/>
    <property type="molecule type" value="Genomic_DNA"/>
</dbReference>
<feature type="region of interest" description="Disordered" evidence="6">
    <location>
        <begin position="296"/>
        <end position="361"/>
    </location>
</feature>
<proteinExistence type="inferred from homology"/>
<dbReference type="InterPro" id="IPR032198">
    <property type="entry name" value="E2F_CC-MB"/>
</dbReference>
<protein>
    <recommendedName>
        <fullName evidence="7">E2F/DP family winged-helix DNA-binding domain-containing protein</fullName>
    </recommendedName>
</protein>
<dbReference type="Pfam" id="PF02319">
    <property type="entry name" value="WHD_E2F_TDP"/>
    <property type="match status" value="1"/>
</dbReference>
<evidence type="ECO:0000313" key="8">
    <source>
        <dbReference type="EMBL" id="POI20293.1"/>
    </source>
</evidence>
<dbReference type="Gene3D" id="6.10.250.540">
    <property type="match status" value="1"/>
</dbReference>
<dbReference type="SMART" id="SM01372">
    <property type="entry name" value="E2F_TDP"/>
    <property type="match status" value="1"/>
</dbReference>
<sequence>MTSMEPLFPQLSPTELCQQPAMRGNPCGFPTCALGLKQWAGSNCGAGIPPVSPSAHPIAKRKLDLEGPELHTPKGKGRTLAQLPSPRTPRSPGEKTRYDTSLGLLTKKFTLLLSESPDGVLDLNRAAELLEVQKRRIYDITNVLEGIQLIRKKSKNHIQWMGTGIFEDAAVAARQQVLRGELAELGRAERALDQVLQECSLQLRRLTDDGANQRYPFAQGDGAGELGYPSEFLSIPLASLDLRAISSFQEQTVIAVKAPPETRLEVPDLSEDNLQLHLKSTNGPIEVYLCPEEILEDGPTKDHDVPSSTALQDSSTQPSLQNSTEPPISLQPPDGHRGPPLSPSPPLSSPAEPHSLLEVGTGLLGSPHHLLQQTEDQLPCAPSYLDSVPFISFSPPLEQDEYLWGLEGGEGVSDLFEAYDLGELLKD</sequence>
<evidence type="ECO:0000256" key="1">
    <source>
        <dbReference type="ARBA" id="ARBA00010940"/>
    </source>
</evidence>
<dbReference type="GO" id="GO:0090575">
    <property type="term" value="C:RNA polymerase II transcription regulator complex"/>
    <property type="evidence" value="ECO:0007669"/>
    <property type="project" value="TreeGrafter"/>
</dbReference>
<evidence type="ECO:0000313" key="9">
    <source>
        <dbReference type="Proteomes" id="UP000237246"/>
    </source>
</evidence>
<dbReference type="SUPFAM" id="SSF144074">
    <property type="entry name" value="E2F-DP heterodimerization region"/>
    <property type="match status" value="1"/>
</dbReference>
<keyword evidence="4 5" id="KW-0804">Transcription</keyword>
<dbReference type="SUPFAM" id="SSF46785">
    <property type="entry name" value="Winged helix' DNA-binding domain"/>
    <property type="match status" value="1"/>
</dbReference>
<feature type="compositionally biased region" description="Polar residues" evidence="6">
    <location>
        <begin position="306"/>
        <end position="326"/>
    </location>
</feature>
<feature type="region of interest" description="Disordered" evidence="6">
    <location>
        <begin position="67"/>
        <end position="98"/>
    </location>
</feature>
<dbReference type="Pfam" id="PF16421">
    <property type="entry name" value="E2F_CC-MB"/>
    <property type="match status" value="1"/>
</dbReference>